<sequence length="630" mass="72460">MPRKKCCCVPGCEDQESVRHRIPILNNTIYNIWLRRISNPKLFELTKESVNRNYVICNKHFIDDCKNPSSRRLQIYSLPSINLPGFNEEGNRSNSFAYPPVSIPIQLVGTQTHHAEDDHKMNVDVDHILPPSLIKEMILDDLRYPVVFRGHIFDWEMLGWSPQDWVKHLGDKKLPFRRGQKKVTEWQLQEGHLKPPLLCCKRQWKKEAIYYPFHLASGHTRVWSHTNHALSDVCLDCSPQWERGCSTEQLTMAEFFLEDTSDSWLYFDYKYMHEWFQDHPNILQAVSWANLGFPERTGSESTMWIGSSGAHTPCHIDTYGCNIVAQVMGRKQWILFPPSAPAMLPTRVPYEESSIYSNRNFYSPGPDMAEEQMNHSTIAKFINDGLKVLWSNSVCEEKVFVMYSDTAAYMIKAATALKVFSPNLIHFTCLPHALQHTAEEVRELTQARVVTLNPGDVLFVPHHWWHYVENITTAVSINTWISLDYLPDLPLSVSLSQVDTCVNLCHKIKEEAPESPDKATQISNSPTANKKPKRDCTSYVDVLSQYGDNVMVVPVCPYVELKTLLSKKREALLNHITDTNKYSSQSSLKQTAEENSQSLREDILARHMVNAFCHPETILLVKQKLLESKR</sequence>
<gene>
    <name evidence="12" type="ORF">TDIB3V08_LOCUS8843</name>
</gene>
<dbReference type="EMBL" id="OA569662">
    <property type="protein sequence ID" value="CAD7202661.1"/>
    <property type="molecule type" value="Genomic_DNA"/>
</dbReference>
<keyword evidence="3" id="KW-0479">Metal-binding</keyword>
<evidence type="ECO:0000256" key="4">
    <source>
        <dbReference type="ARBA" id="ARBA00022771"/>
    </source>
</evidence>
<evidence type="ECO:0000259" key="10">
    <source>
        <dbReference type="PROSITE" id="PS50950"/>
    </source>
</evidence>
<evidence type="ECO:0000259" key="11">
    <source>
        <dbReference type="PROSITE" id="PS51184"/>
    </source>
</evidence>
<keyword evidence="4 8" id="KW-0863">Zinc-finger</keyword>
<evidence type="ECO:0000313" key="12">
    <source>
        <dbReference type="EMBL" id="CAD7202661.1"/>
    </source>
</evidence>
<dbReference type="InterPro" id="IPR041667">
    <property type="entry name" value="Cupin_8"/>
</dbReference>
<dbReference type="Pfam" id="PF13621">
    <property type="entry name" value="Cupin_8"/>
    <property type="match status" value="1"/>
</dbReference>
<name>A0A7R8VQ37_TIMDO</name>
<dbReference type="SMART" id="SM00980">
    <property type="entry name" value="THAP"/>
    <property type="match status" value="1"/>
</dbReference>
<evidence type="ECO:0000256" key="5">
    <source>
        <dbReference type="ARBA" id="ARBA00022833"/>
    </source>
</evidence>
<evidence type="ECO:0000256" key="7">
    <source>
        <dbReference type="ARBA" id="ARBA00037342"/>
    </source>
</evidence>
<dbReference type="InterPro" id="IPR006612">
    <property type="entry name" value="THAP_Znf"/>
</dbReference>
<keyword evidence="6 8" id="KW-0238">DNA-binding</keyword>
<keyword evidence="2" id="KW-0963">Cytoplasm</keyword>
<feature type="compositionally biased region" description="Polar residues" evidence="9">
    <location>
        <begin position="518"/>
        <end position="528"/>
    </location>
</feature>
<dbReference type="PROSITE" id="PS50950">
    <property type="entry name" value="ZF_THAP"/>
    <property type="match status" value="1"/>
</dbReference>
<evidence type="ECO:0000256" key="8">
    <source>
        <dbReference type="PROSITE-ProRule" id="PRU00309"/>
    </source>
</evidence>
<dbReference type="SUPFAM" id="SSF51197">
    <property type="entry name" value="Clavaminate synthase-like"/>
    <property type="match status" value="2"/>
</dbReference>
<evidence type="ECO:0000256" key="2">
    <source>
        <dbReference type="ARBA" id="ARBA00022490"/>
    </source>
</evidence>
<dbReference type="PANTHER" id="PTHR12461:SF43">
    <property type="entry name" value="HSPB1-ASSOCIATED PROTEIN 1"/>
    <property type="match status" value="1"/>
</dbReference>
<organism evidence="12">
    <name type="scientific">Timema douglasi</name>
    <name type="common">Walking stick</name>
    <dbReference type="NCBI Taxonomy" id="61478"/>
    <lineage>
        <taxon>Eukaryota</taxon>
        <taxon>Metazoa</taxon>
        <taxon>Ecdysozoa</taxon>
        <taxon>Arthropoda</taxon>
        <taxon>Hexapoda</taxon>
        <taxon>Insecta</taxon>
        <taxon>Pterygota</taxon>
        <taxon>Neoptera</taxon>
        <taxon>Polyneoptera</taxon>
        <taxon>Phasmatodea</taxon>
        <taxon>Timematodea</taxon>
        <taxon>Timematoidea</taxon>
        <taxon>Timematidae</taxon>
        <taxon>Timema</taxon>
    </lineage>
</organism>
<feature type="region of interest" description="Disordered" evidence="9">
    <location>
        <begin position="513"/>
        <end position="534"/>
    </location>
</feature>
<dbReference type="GO" id="GO:0005737">
    <property type="term" value="C:cytoplasm"/>
    <property type="evidence" value="ECO:0007669"/>
    <property type="project" value="UniProtKB-SubCell"/>
</dbReference>
<accession>A0A7R8VQ37</accession>
<dbReference type="Pfam" id="PF05485">
    <property type="entry name" value="THAP"/>
    <property type="match status" value="1"/>
</dbReference>
<evidence type="ECO:0000256" key="9">
    <source>
        <dbReference type="SAM" id="MobiDB-lite"/>
    </source>
</evidence>
<evidence type="ECO:0000256" key="3">
    <source>
        <dbReference type="ARBA" id="ARBA00022723"/>
    </source>
</evidence>
<evidence type="ECO:0000256" key="6">
    <source>
        <dbReference type="ARBA" id="ARBA00023125"/>
    </source>
</evidence>
<proteinExistence type="predicted"/>
<comment type="subcellular location">
    <subcellularLocation>
        <location evidence="1">Cytoplasm</location>
    </subcellularLocation>
</comment>
<dbReference type="PROSITE" id="PS51184">
    <property type="entry name" value="JMJC"/>
    <property type="match status" value="1"/>
</dbReference>
<dbReference type="PANTHER" id="PTHR12461">
    <property type="entry name" value="HYPOXIA-INDUCIBLE FACTOR 1 ALPHA INHIBITOR-RELATED"/>
    <property type="match status" value="1"/>
</dbReference>
<dbReference type="SUPFAM" id="SSF57716">
    <property type="entry name" value="Glucocorticoid receptor-like (DNA-binding domain)"/>
    <property type="match status" value="1"/>
</dbReference>
<dbReference type="AlphaFoldDB" id="A0A7R8VQ37"/>
<feature type="domain" description="THAP-type" evidence="10">
    <location>
        <begin position="1"/>
        <end position="82"/>
    </location>
</feature>
<protein>
    <recommendedName>
        <fullName evidence="13">JmjC domain-containing protein</fullName>
    </recommendedName>
</protein>
<reference evidence="12" key="1">
    <citation type="submission" date="2020-11" db="EMBL/GenBank/DDBJ databases">
        <authorList>
            <person name="Tran Van P."/>
        </authorList>
    </citation>
    <scope>NUCLEOTIDE SEQUENCE</scope>
</reference>
<keyword evidence="5" id="KW-0862">Zinc</keyword>
<feature type="domain" description="JmjC" evidence="11">
    <location>
        <begin position="261"/>
        <end position="496"/>
    </location>
</feature>
<dbReference type="Gene3D" id="2.60.120.650">
    <property type="entry name" value="Cupin"/>
    <property type="match status" value="1"/>
</dbReference>
<comment type="function">
    <text evidence="7">May play a role in cellular stress response.</text>
</comment>
<dbReference type="GO" id="GO:0008270">
    <property type="term" value="F:zinc ion binding"/>
    <property type="evidence" value="ECO:0007669"/>
    <property type="project" value="UniProtKB-KW"/>
</dbReference>
<dbReference type="GO" id="GO:0003677">
    <property type="term" value="F:DNA binding"/>
    <property type="evidence" value="ECO:0007669"/>
    <property type="project" value="UniProtKB-UniRule"/>
</dbReference>
<evidence type="ECO:0008006" key="13">
    <source>
        <dbReference type="Google" id="ProtNLM"/>
    </source>
</evidence>
<evidence type="ECO:0000256" key="1">
    <source>
        <dbReference type="ARBA" id="ARBA00004496"/>
    </source>
</evidence>
<dbReference type="InterPro" id="IPR003347">
    <property type="entry name" value="JmjC_dom"/>
</dbReference>
<dbReference type="SMART" id="SM00558">
    <property type="entry name" value="JmjC"/>
    <property type="match status" value="1"/>
</dbReference>